<evidence type="ECO:0000313" key="6">
    <source>
        <dbReference type="EMBL" id="ODA66226.1"/>
    </source>
</evidence>
<dbReference type="PANTHER" id="PTHR10434:SF11">
    <property type="entry name" value="1-ACYL-SN-GLYCEROL-3-PHOSPHATE ACYLTRANSFERASE"/>
    <property type="match status" value="1"/>
</dbReference>
<gene>
    <name evidence="6" type="ORF">A7A08_02873</name>
</gene>
<evidence type="ECO:0000256" key="3">
    <source>
        <dbReference type="ARBA" id="ARBA00023315"/>
    </source>
</evidence>
<dbReference type="InterPro" id="IPR002123">
    <property type="entry name" value="Plipid/glycerol_acylTrfase"/>
</dbReference>
<dbReference type="SUPFAM" id="SSF69593">
    <property type="entry name" value="Glycerol-3-phosphate (1)-acyltransferase"/>
    <property type="match status" value="1"/>
</dbReference>
<accession>A0A1E2RVE6</accession>
<dbReference type="PANTHER" id="PTHR10434">
    <property type="entry name" value="1-ACYL-SN-GLYCEROL-3-PHOSPHATE ACYLTRANSFERASE"/>
    <property type="match status" value="1"/>
</dbReference>
<dbReference type="RefSeq" id="WP_069096024.1">
    <property type="nucleotide sequence ID" value="NZ_MASI01000009.1"/>
</dbReference>
<proteinExistence type="predicted"/>
<evidence type="ECO:0000259" key="5">
    <source>
        <dbReference type="SMART" id="SM00563"/>
    </source>
</evidence>
<organism evidence="6 7">
    <name type="scientific">Methyloligella halotolerans</name>
    <dbReference type="NCBI Taxonomy" id="1177755"/>
    <lineage>
        <taxon>Bacteria</taxon>
        <taxon>Pseudomonadati</taxon>
        <taxon>Pseudomonadota</taxon>
        <taxon>Alphaproteobacteria</taxon>
        <taxon>Hyphomicrobiales</taxon>
        <taxon>Hyphomicrobiaceae</taxon>
        <taxon>Methyloligella</taxon>
    </lineage>
</organism>
<evidence type="ECO:0000256" key="1">
    <source>
        <dbReference type="ARBA" id="ARBA00005189"/>
    </source>
</evidence>
<dbReference type="OrthoDB" id="9808424at2"/>
<protein>
    <submittedName>
        <fullName evidence="6">2-acyl-glycerophospho-ethanolamine acyltransferase</fullName>
    </submittedName>
</protein>
<dbReference type="GO" id="GO:0006654">
    <property type="term" value="P:phosphatidic acid biosynthetic process"/>
    <property type="evidence" value="ECO:0007669"/>
    <property type="project" value="TreeGrafter"/>
</dbReference>
<sequence length="228" mass="24726">MAEPPSESETLVDAPFGVRLLRWLFYGIVVRALVLLALGVTVRHRQRLPDQGPAIIAANHNSHLDTMVLMSLFPLSMLPKLRPVAAADYFCKTPERAWFSQKILGIIPVARRREGGANPLAPCERALERGEILILFPEGSRGEPEALTGFKRGIGHLANAVPEAPVIPVFMHGLGKALPKGSAVLVPFNCTVSVGEPLYGQGSYAEFVDTLEAEMKSLAAAEKLPVWS</sequence>
<comment type="caution">
    <text evidence="6">The sequence shown here is derived from an EMBL/GenBank/DDBJ whole genome shotgun (WGS) entry which is preliminary data.</text>
</comment>
<evidence type="ECO:0000256" key="4">
    <source>
        <dbReference type="SAM" id="Phobius"/>
    </source>
</evidence>
<dbReference type="SMART" id="SM00563">
    <property type="entry name" value="PlsC"/>
    <property type="match status" value="1"/>
</dbReference>
<comment type="pathway">
    <text evidence="1">Lipid metabolism.</text>
</comment>
<feature type="domain" description="Phospholipid/glycerol acyltransferase" evidence="5">
    <location>
        <begin position="54"/>
        <end position="174"/>
    </location>
</feature>
<reference evidence="6 7" key="1">
    <citation type="submission" date="2016-07" db="EMBL/GenBank/DDBJ databases">
        <title>Draft genome sequence of Methyloligella halotolerans C2T (VKM B-2706T=CCUG 61687T=DSM 25045T), a halotolerant polyhydroxybutyrate accumulating methylotroph.</title>
        <authorList>
            <person name="Vasilenko O.V."/>
            <person name="Doronina N.V."/>
            <person name="Poroshina M.N."/>
            <person name="Tarlachkov S.V."/>
            <person name="Trotsenko Y.A."/>
        </authorList>
    </citation>
    <scope>NUCLEOTIDE SEQUENCE [LARGE SCALE GENOMIC DNA]</scope>
    <source>
        <strain evidence="6 7">VKM B-2706</strain>
    </source>
</reference>
<dbReference type="AlphaFoldDB" id="A0A1E2RVE6"/>
<keyword evidence="4" id="KW-1133">Transmembrane helix</keyword>
<dbReference type="Pfam" id="PF01553">
    <property type="entry name" value="Acyltransferase"/>
    <property type="match status" value="1"/>
</dbReference>
<evidence type="ECO:0000313" key="7">
    <source>
        <dbReference type="Proteomes" id="UP000095087"/>
    </source>
</evidence>
<feature type="transmembrane region" description="Helical" evidence="4">
    <location>
        <begin position="20"/>
        <end position="42"/>
    </location>
</feature>
<dbReference type="EMBL" id="MASI01000009">
    <property type="protein sequence ID" value="ODA66226.1"/>
    <property type="molecule type" value="Genomic_DNA"/>
</dbReference>
<dbReference type="CDD" id="cd07989">
    <property type="entry name" value="LPLAT_AGPAT-like"/>
    <property type="match status" value="1"/>
</dbReference>
<evidence type="ECO:0000256" key="2">
    <source>
        <dbReference type="ARBA" id="ARBA00022679"/>
    </source>
</evidence>
<keyword evidence="4" id="KW-0812">Transmembrane</keyword>
<keyword evidence="7" id="KW-1185">Reference proteome</keyword>
<keyword evidence="2 6" id="KW-0808">Transferase</keyword>
<dbReference type="STRING" id="1177755.A7A08_02873"/>
<keyword evidence="3 6" id="KW-0012">Acyltransferase</keyword>
<name>A0A1E2RVE6_9HYPH</name>
<keyword evidence="4" id="KW-0472">Membrane</keyword>
<dbReference type="Proteomes" id="UP000095087">
    <property type="component" value="Unassembled WGS sequence"/>
</dbReference>
<dbReference type="PATRIC" id="fig|1177755.3.peg.2895"/>
<dbReference type="GO" id="GO:0003841">
    <property type="term" value="F:1-acylglycerol-3-phosphate O-acyltransferase activity"/>
    <property type="evidence" value="ECO:0007669"/>
    <property type="project" value="TreeGrafter"/>
</dbReference>